<dbReference type="EMBL" id="LAZR01005253">
    <property type="protein sequence ID" value="KKN01508.1"/>
    <property type="molecule type" value="Genomic_DNA"/>
</dbReference>
<dbReference type="AlphaFoldDB" id="A0A0F9Q819"/>
<protein>
    <submittedName>
        <fullName evidence="1">Uncharacterized protein</fullName>
    </submittedName>
</protein>
<sequence length="54" mass="6327">MQVNLTDIGIDFHGSRIMEDSVSRQWYLADKSDAKFIDMYGFMRIDFMPFEGNS</sequence>
<proteinExistence type="predicted"/>
<organism evidence="1">
    <name type="scientific">marine sediment metagenome</name>
    <dbReference type="NCBI Taxonomy" id="412755"/>
    <lineage>
        <taxon>unclassified sequences</taxon>
        <taxon>metagenomes</taxon>
        <taxon>ecological metagenomes</taxon>
    </lineage>
</organism>
<evidence type="ECO:0000313" key="1">
    <source>
        <dbReference type="EMBL" id="KKN01508.1"/>
    </source>
</evidence>
<gene>
    <name evidence="1" type="ORF">LCGC14_1126960</name>
</gene>
<reference evidence="1" key="1">
    <citation type="journal article" date="2015" name="Nature">
        <title>Complex archaea that bridge the gap between prokaryotes and eukaryotes.</title>
        <authorList>
            <person name="Spang A."/>
            <person name="Saw J.H."/>
            <person name="Jorgensen S.L."/>
            <person name="Zaremba-Niedzwiedzka K."/>
            <person name="Martijn J."/>
            <person name="Lind A.E."/>
            <person name="van Eijk R."/>
            <person name="Schleper C."/>
            <person name="Guy L."/>
            <person name="Ettema T.J."/>
        </authorList>
    </citation>
    <scope>NUCLEOTIDE SEQUENCE</scope>
</reference>
<comment type="caution">
    <text evidence="1">The sequence shown here is derived from an EMBL/GenBank/DDBJ whole genome shotgun (WGS) entry which is preliminary data.</text>
</comment>
<accession>A0A0F9Q819</accession>
<name>A0A0F9Q819_9ZZZZ</name>